<organism evidence="2 3">
    <name type="scientific">Reticulomyxa filosa</name>
    <dbReference type="NCBI Taxonomy" id="46433"/>
    <lineage>
        <taxon>Eukaryota</taxon>
        <taxon>Sar</taxon>
        <taxon>Rhizaria</taxon>
        <taxon>Retaria</taxon>
        <taxon>Foraminifera</taxon>
        <taxon>Monothalamids</taxon>
        <taxon>Reticulomyxidae</taxon>
        <taxon>Reticulomyxa</taxon>
    </lineage>
</organism>
<protein>
    <recommendedName>
        <fullName evidence="1">Ubiquitin-like domain-containing protein</fullName>
    </recommendedName>
</protein>
<sequence length="273" mass="30774">MLDDKEITMKEKGKVLFLHGLLEGSVLSICGLNAHPHAVQVSVKYEKDDEMSKSYTLDMMSTDTILGVKRQIQRREGLMCSRQQMTRAGAGLRLGPEDKENRVSELSDSTTLVKLVPYGNELKLRVRNRKKCMVTLDVFCKAHLLPGYESNESNLRLSQVLSAIAWNSDDMLYVVPRSIYSLYLSSHSKWIAESLEEGTASGYQDLFGLEAAWMPYVEQTTTGMSCFLSCLFVVAHYMNGNVQHAEQICGHFRLMLTDFPPAVMSLFLLGKRN</sequence>
<dbReference type="Proteomes" id="UP000023152">
    <property type="component" value="Unassembled WGS sequence"/>
</dbReference>
<accession>X6N361</accession>
<evidence type="ECO:0000313" key="2">
    <source>
        <dbReference type="EMBL" id="ETO20715.1"/>
    </source>
</evidence>
<dbReference type="SUPFAM" id="SSF54236">
    <property type="entry name" value="Ubiquitin-like"/>
    <property type="match status" value="1"/>
</dbReference>
<gene>
    <name evidence="2" type="ORF">RFI_16502</name>
</gene>
<comment type="caution">
    <text evidence="2">The sequence shown here is derived from an EMBL/GenBank/DDBJ whole genome shotgun (WGS) entry which is preliminary data.</text>
</comment>
<dbReference type="EMBL" id="ASPP01012322">
    <property type="protein sequence ID" value="ETO20715.1"/>
    <property type="molecule type" value="Genomic_DNA"/>
</dbReference>
<name>X6N361_RETFI</name>
<reference evidence="2 3" key="1">
    <citation type="journal article" date="2013" name="Curr. Biol.">
        <title>The Genome of the Foraminiferan Reticulomyxa filosa.</title>
        <authorList>
            <person name="Glockner G."/>
            <person name="Hulsmann N."/>
            <person name="Schleicher M."/>
            <person name="Noegel A.A."/>
            <person name="Eichinger L."/>
            <person name="Gallinger C."/>
            <person name="Pawlowski J."/>
            <person name="Sierra R."/>
            <person name="Euteneuer U."/>
            <person name="Pillet L."/>
            <person name="Moustafa A."/>
            <person name="Platzer M."/>
            <person name="Groth M."/>
            <person name="Szafranski K."/>
            <person name="Schliwa M."/>
        </authorList>
    </citation>
    <scope>NUCLEOTIDE SEQUENCE [LARGE SCALE GENOMIC DNA]</scope>
</reference>
<dbReference type="AlphaFoldDB" id="X6N361"/>
<proteinExistence type="predicted"/>
<feature type="domain" description="Ubiquitin-like" evidence="1">
    <location>
        <begin position="39"/>
        <end position="93"/>
    </location>
</feature>
<dbReference type="InterPro" id="IPR029071">
    <property type="entry name" value="Ubiquitin-like_domsf"/>
</dbReference>
<keyword evidence="3" id="KW-1185">Reference proteome</keyword>
<evidence type="ECO:0000259" key="1">
    <source>
        <dbReference type="PROSITE" id="PS50053"/>
    </source>
</evidence>
<dbReference type="InterPro" id="IPR000626">
    <property type="entry name" value="Ubiquitin-like_dom"/>
</dbReference>
<dbReference type="PROSITE" id="PS50053">
    <property type="entry name" value="UBIQUITIN_2"/>
    <property type="match status" value="1"/>
</dbReference>
<evidence type="ECO:0000313" key="3">
    <source>
        <dbReference type="Proteomes" id="UP000023152"/>
    </source>
</evidence>
<dbReference type="Gene3D" id="3.10.20.90">
    <property type="entry name" value="Phosphatidylinositol 3-kinase Catalytic Subunit, Chain A, domain 1"/>
    <property type="match status" value="1"/>
</dbReference>